<keyword evidence="1" id="KW-0472">Membrane</keyword>
<keyword evidence="4" id="KW-1185">Reference proteome</keyword>
<comment type="caution">
    <text evidence="3">The sequence shown here is derived from an EMBL/GenBank/DDBJ whole genome shotgun (WGS) entry which is preliminary data.</text>
</comment>
<accession>A0ABT6Q482</accession>
<evidence type="ECO:0000313" key="4">
    <source>
        <dbReference type="Proteomes" id="UP001431634"/>
    </source>
</evidence>
<dbReference type="Pfam" id="PF18186">
    <property type="entry name" value="SLATT_4"/>
    <property type="match status" value="1"/>
</dbReference>
<name>A0ABT6Q482_9PROT</name>
<feature type="transmembrane region" description="Helical" evidence="1">
    <location>
        <begin position="48"/>
        <end position="70"/>
    </location>
</feature>
<feature type="domain" description="SMODS and SLOG-associating 2TM effector" evidence="2">
    <location>
        <begin position="17"/>
        <end position="179"/>
    </location>
</feature>
<dbReference type="NCBIfam" id="NF033632">
    <property type="entry name" value="SLATT_4"/>
    <property type="match status" value="1"/>
</dbReference>
<feature type="transmembrane region" description="Helical" evidence="1">
    <location>
        <begin position="76"/>
        <end position="93"/>
    </location>
</feature>
<evidence type="ECO:0000256" key="1">
    <source>
        <dbReference type="SAM" id="Phobius"/>
    </source>
</evidence>
<evidence type="ECO:0000259" key="2">
    <source>
        <dbReference type="Pfam" id="PF18186"/>
    </source>
</evidence>
<sequence>MIDMCMCDEIGDYKQKLKDQIKWAYGNIVYAHTCHRKMAERYQKRHKLWQLVQIILSVIVSGSIISTLFYDAYYCKVVSSLFAILLTIINLYLKKYTLVEDAEKHQKSANELWRVREAYISLLVDLRSLDTTEIVTKRNDLQNWTYEIYKSSLKTDYKSYKEARKALKKKEEQTFDEKEIDIMLPNSLRKN</sequence>
<proteinExistence type="predicted"/>
<dbReference type="Proteomes" id="UP001431634">
    <property type="component" value="Unassembled WGS sequence"/>
</dbReference>
<protein>
    <submittedName>
        <fullName evidence="3">SLATT domain-containing protein</fullName>
    </submittedName>
</protein>
<reference evidence="3" key="1">
    <citation type="submission" date="2023-05" db="EMBL/GenBank/DDBJ databases">
        <title>Whole genome sequence of Commensalibacter sp.</title>
        <authorList>
            <person name="Charoenyingcharoen P."/>
            <person name="Yukphan P."/>
        </authorList>
    </citation>
    <scope>NUCLEOTIDE SEQUENCE</scope>
    <source>
        <strain evidence="3">TBRC 16381</strain>
    </source>
</reference>
<dbReference type="EMBL" id="JASBAO010000005">
    <property type="protein sequence ID" value="MDI2091902.1"/>
    <property type="molecule type" value="Genomic_DNA"/>
</dbReference>
<organism evidence="3 4">
    <name type="scientific">Commensalibacter oyaizuii</name>
    <dbReference type="NCBI Taxonomy" id="3043873"/>
    <lineage>
        <taxon>Bacteria</taxon>
        <taxon>Pseudomonadati</taxon>
        <taxon>Pseudomonadota</taxon>
        <taxon>Alphaproteobacteria</taxon>
        <taxon>Acetobacterales</taxon>
        <taxon>Acetobacteraceae</taxon>
    </lineage>
</organism>
<dbReference type="RefSeq" id="WP_281449069.1">
    <property type="nucleotide sequence ID" value="NZ_JASBAO010000005.1"/>
</dbReference>
<keyword evidence="1" id="KW-1133">Transmembrane helix</keyword>
<evidence type="ECO:0000313" key="3">
    <source>
        <dbReference type="EMBL" id="MDI2091902.1"/>
    </source>
</evidence>
<dbReference type="InterPro" id="IPR040811">
    <property type="entry name" value="SLATT_4"/>
</dbReference>
<keyword evidence="1" id="KW-0812">Transmembrane</keyword>
<gene>
    <name evidence="3" type="ORF">QJV27_11065</name>
</gene>